<dbReference type="InterPro" id="IPR017850">
    <property type="entry name" value="Alkaline_phosphatase_core_sf"/>
</dbReference>
<feature type="binding site" evidence="8">
    <location>
        <position position="189"/>
    </location>
    <ligand>
        <name>substrate</name>
    </ligand>
</feature>
<comment type="cofactor">
    <cofactor evidence="8">
        <name>Mn(2+)</name>
        <dbReference type="ChEBI" id="CHEBI:29035"/>
    </cofactor>
    <text evidence="8">Binds 2 manganese ions per subunit.</text>
</comment>
<gene>
    <name evidence="8 12" type="primary">gpmI</name>
    <name evidence="12" type="ORF">PEPS_01650</name>
</gene>
<dbReference type="EMBL" id="AP025292">
    <property type="protein sequence ID" value="BDC97884.1"/>
    <property type="molecule type" value="Genomic_DNA"/>
</dbReference>
<dbReference type="CDD" id="cd16010">
    <property type="entry name" value="iPGM"/>
    <property type="match status" value="1"/>
</dbReference>
<dbReference type="InterPro" id="IPR036646">
    <property type="entry name" value="PGAM_B_sf"/>
</dbReference>
<dbReference type="Proteomes" id="UP001354989">
    <property type="component" value="Chromosome"/>
</dbReference>
<keyword evidence="7 8" id="KW-0413">Isomerase</keyword>
<evidence type="ECO:0000256" key="1">
    <source>
        <dbReference type="ARBA" id="ARBA00000370"/>
    </source>
</evidence>
<evidence type="ECO:0000256" key="8">
    <source>
        <dbReference type="HAMAP-Rule" id="MF_01038"/>
    </source>
</evidence>
<dbReference type="InterPro" id="IPR005995">
    <property type="entry name" value="Pgm_bpd_ind"/>
</dbReference>
<reference evidence="12 13" key="1">
    <citation type="submission" date="2021-12" db="EMBL/GenBank/DDBJ databases">
        <title>Genome sequencing of bacteria with rrn-lacking chromosome and rrn-plasmid.</title>
        <authorList>
            <person name="Anda M."/>
            <person name="Iwasaki W."/>
        </authorList>
    </citation>
    <scope>NUCLEOTIDE SEQUENCE [LARGE SCALE GENOMIC DNA]</scope>
    <source>
        <strain evidence="12 13">NBRC 101262</strain>
    </source>
</reference>
<dbReference type="Pfam" id="PF01676">
    <property type="entry name" value="Metalloenzyme"/>
    <property type="match status" value="1"/>
</dbReference>
<comment type="subunit">
    <text evidence="8">Monomer.</text>
</comment>
<keyword evidence="5 8" id="KW-0324">Glycolysis</keyword>
<evidence type="ECO:0000259" key="10">
    <source>
        <dbReference type="Pfam" id="PF01676"/>
    </source>
</evidence>
<dbReference type="PANTHER" id="PTHR31637:SF0">
    <property type="entry name" value="2,3-BISPHOSPHOGLYCERATE-INDEPENDENT PHOSPHOGLYCERATE MUTASE"/>
    <property type="match status" value="1"/>
</dbReference>
<feature type="domain" description="BPG-independent PGAM N-terminal" evidence="11">
    <location>
        <begin position="81"/>
        <end position="294"/>
    </location>
</feature>
<dbReference type="Pfam" id="PF06415">
    <property type="entry name" value="iPGM_N"/>
    <property type="match status" value="1"/>
</dbReference>
<feature type="binding site" evidence="8">
    <location>
        <position position="61"/>
    </location>
    <ligand>
        <name>Mn(2+)</name>
        <dbReference type="ChEBI" id="CHEBI:29035"/>
        <label>2</label>
    </ligand>
</feature>
<name>A0ABM7VAE2_9BACT</name>
<keyword evidence="13" id="KW-1185">Reference proteome</keyword>
<dbReference type="InterPro" id="IPR006124">
    <property type="entry name" value="Metalloenzyme"/>
</dbReference>
<feature type="binding site" evidence="8">
    <location>
        <position position="183"/>
    </location>
    <ligand>
        <name>substrate</name>
    </ligand>
</feature>
<sequence length="506" mass="55226">MNKKVMLMILDGWGIAPNPQVSAIDAAKTPFVDSLYTKYSHSKLQASGLFVGLPDGQMGNSEVGHMNLGAGRIVYQDLVKINKAIADNTLKDNETLANALDFAKANNKKVHLMGLVSDGGVHSHLDHLNALLSIAADKGLEDVFVHAFSDGRDCDPKSGKTHFENLEAHMAKSTGKIASVVGRYYAMDRDNRWERVKLAYDALVNAEGEKITDLGAKMQASYDADITDEFIKPLIITDEAGEPLAKLEKGDVVICFNYRTDRGREITKVLTQEAFPEHNMEPLELKYVTMTNYDASFKGVEVMFDKDNLVNTLGEVVADAGKTQIRIAETEKYPHVTFFFSGGRETEFDGEKRILCPSPKVATYDLQPEMSAAEITEGILPELKAKSADFICLNFANPDMVGHTGIFEAAVVAAETVDKCAEKVITEALANDYTVMVLADHGNSEFMANADGSPNTAHTTNEVPYIIVDNDFKGDVKDGKLGDVAPTILKMMGVEIPAEMTGEVLV</sequence>
<dbReference type="RefSeq" id="WP_332922161.1">
    <property type="nucleotide sequence ID" value="NZ_AP025292.1"/>
</dbReference>
<evidence type="ECO:0000313" key="12">
    <source>
        <dbReference type="EMBL" id="BDC97884.1"/>
    </source>
</evidence>
<dbReference type="Gene3D" id="3.40.720.10">
    <property type="entry name" value="Alkaline Phosphatase, subunit A"/>
    <property type="match status" value="1"/>
</dbReference>
<evidence type="ECO:0000259" key="11">
    <source>
        <dbReference type="Pfam" id="PF06415"/>
    </source>
</evidence>
<feature type="binding site" evidence="8">
    <location>
        <position position="403"/>
    </location>
    <ligand>
        <name>Mn(2+)</name>
        <dbReference type="ChEBI" id="CHEBI:29035"/>
        <label>1</label>
    </ligand>
</feature>
<comment type="pathway">
    <text evidence="2 8">Carbohydrate degradation; glycolysis; pyruvate from D-glyceraldehyde 3-phosphate: step 3/5.</text>
</comment>
<feature type="domain" description="Metalloenzyme" evidence="10">
    <location>
        <begin position="3"/>
        <end position="495"/>
    </location>
</feature>
<evidence type="ECO:0000256" key="9">
    <source>
        <dbReference type="NCBIfam" id="TIGR01307"/>
    </source>
</evidence>
<dbReference type="NCBIfam" id="TIGR01307">
    <property type="entry name" value="pgm_bpd_ind"/>
    <property type="match status" value="1"/>
</dbReference>
<feature type="binding site" evidence="8">
    <location>
        <position position="440"/>
    </location>
    <ligand>
        <name>Mn(2+)</name>
        <dbReference type="ChEBI" id="CHEBI:29035"/>
        <label>2</label>
    </ligand>
</feature>
<comment type="catalytic activity">
    <reaction evidence="1 8">
        <text>(2R)-2-phosphoglycerate = (2R)-3-phosphoglycerate</text>
        <dbReference type="Rhea" id="RHEA:15901"/>
        <dbReference type="ChEBI" id="CHEBI:58272"/>
        <dbReference type="ChEBI" id="CHEBI:58289"/>
        <dbReference type="EC" id="5.4.2.12"/>
    </reaction>
</comment>
<evidence type="ECO:0000256" key="5">
    <source>
        <dbReference type="ARBA" id="ARBA00023152"/>
    </source>
</evidence>
<dbReference type="SUPFAM" id="SSF53649">
    <property type="entry name" value="Alkaline phosphatase-like"/>
    <property type="match status" value="1"/>
</dbReference>
<keyword evidence="6 8" id="KW-0464">Manganese</keyword>
<feature type="binding site" evidence="8">
    <location>
        <position position="332"/>
    </location>
    <ligand>
        <name>substrate</name>
    </ligand>
</feature>
<proteinExistence type="inferred from homology"/>
<feature type="binding site" evidence="8">
    <location>
        <position position="122"/>
    </location>
    <ligand>
        <name>substrate</name>
    </ligand>
</feature>
<evidence type="ECO:0000256" key="3">
    <source>
        <dbReference type="ARBA" id="ARBA00008819"/>
    </source>
</evidence>
<comment type="function">
    <text evidence="8">Catalyzes the interconversion of 2-phosphoglycerate and 3-phosphoglycerate.</text>
</comment>
<feature type="binding site" evidence="8">
    <location>
        <position position="399"/>
    </location>
    <ligand>
        <name>Mn(2+)</name>
        <dbReference type="ChEBI" id="CHEBI:29035"/>
        <label>1</label>
    </ligand>
</feature>
<dbReference type="InterPro" id="IPR011258">
    <property type="entry name" value="BPG-indep_PGM_N"/>
</dbReference>
<keyword evidence="4 8" id="KW-0479">Metal-binding</keyword>
<dbReference type="PANTHER" id="PTHR31637">
    <property type="entry name" value="2,3-BISPHOSPHOGLYCERATE-INDEPENDENT PHOSPHOGLYCERATE MUTASE"/>
    <property type="match status" value="1"/>
</dbReference>
<dbReference type="PIRSF" id="PIRSF001492">
    <property type="entry name" value="IPGAM"/>
    <property type="match status" value="1"/>
</dbReference>
<evidence type="ECO:0000256" key="4">
    <source>
        <dbReference type="ARBA" id="ARBA00022723"/>
    </source>
</evidence>
<evidence type="ECO:0000313" key="13">
    <source>
        <dbReference type="Proteomes" id="UP001354989"/>
    </source>
</evidence>
<comment type="similarity">
    <text evidence="3 8">Belongs to the BPG-independent phosphoglycerate mutase family.</text>
</comment>
<feature type="binding site" evidence="8">
    <location>
        <begin position="152"/>
        <end position="153"/>
    </location>
    <ligand>
        <name>substrate</name>
    </ligand>
</feature>
<protein>
    <recommendedName>
        <fullName evidence="8 9">2,3-bisphosphoglycerate-independent phosphoglycerate mutase</fullName>
        <shortName evidence="8">BPG-independent PGAM</shortName>
        <shortName evidence="8">Phosphoglyceromutase</shortName>
        <shortName evidence="8">iPGM</shortName>
        <ecNumber evidence="8 9">5.4.2.12</ecNumber>
    </recommendedName>
</protein>
<dbReference type="Gene3D" id="3.40.1450.10">
    <property type="entry name" value="BPG-independent phosphoglycerate mutase, domain B"/>
    <property type="match status" value="1"/>
</dbReference>
<evidence type="ECO:0000256" key="2">
    <source>
        <dbReference type="ARBA" id="ARBA00004798"/>
    </source>
</evidence>
<organism evidence="12 13">
    <name type="scientific">Persicobacter psychrovividus</name>
    <dbReference type="NCBI Taxonomy" id="387638"/>
    <lineage>
        <taxon>Bacteria</taxon>
        <taxon>Pseudomonadati</taxon>
        <taxon>Bacteroidota</taxon>
        <taxon>Cytophagia</taxon>
        <taxon>Cytophagales</taxon>
        <taxon>Persicobacteraceae</taxon>
        <taxon>Persicobacter</taxon>
    </lineage>
</organism>
<feature type="binding site" evidence="8">
    <location>
        <begin position="259"/>
        <end position="262"/>
    </location>
    <ligand>
        <name>substrate</name>
    </ligand>
</feature>
<feature type="binding site" evidence="8">
    <location>
        <position position="441"/>
    </location>
    <ligand>
        <name>Mn(2+)</name>
        <dbReference type="ChEBI" id="CHEBI:29035"/>
        <label>2</label>
    </ligand>
</feature>
<accession>A0ABM7VAE2</accession>
<dbReference type="HAMAP" id="MF_01038">
    <property type="entry name" value="GpmI"/>
    <property type="match status" value="1"/>
</dbReference>
<feature type="binding site" evidence="8">
    <location>
        <position position="458"/>
    </location>
    <ligand>
        <name>Mn(2+)</name>
        <dbReference type="ChEBI" id="CHEBI:29035"/>
        <label>1</label>
    </ligand>
</feature>
<dbReference type="EC" id="5.4.2.12" evidence="8 9"/>
<dbReference type="SUPFAM" id="SSF64158">
    <property type="entry name" value="2,3-Bisphosphoglycerate-independent phosphoglycerate mutase, substrate-binding domain"/>
    <property type="match status" value="1"/>
</dbReference>
<evidence type="ECO:0000256" key="6">
    <source>
        <dbReference type="ARBA" id="ARBA00023211"/>
    </source>
</evidence>
<feature type="binding site" evidence="8">
    <location>
        <position position="11"/>
    </location>
    <ligand>
        <name>Mn(2+)</name>
        <dbReference type="ChEBI" id="CHEBI:29035"/>
        <label>2</label>
    </ligand>
</feature>
<evidence type="ECO:0000256" key="7">
    <source>
        <dbReference type="ARBA" id="ARBA00023235"/>
    </source>
</evidence>
<feature type="active site" description="Phosphoserine intermediate" evidence="8">
    <location>
        <position position="61"/>
    </location>
</feature>